<keyword evidence="2" id="KW-1185">Reference proteome</keyword>
<dbReference type="GeneID" id="78520944"/>
<dbReference type="Pfam" id="PF08796">
    <property type="entry name" value="DUF1797"/>
    <property type="match status" value="1"/>
</dbReference>
<gene>
    <name evidence="1" type="ORF">BSQ50_07975</name>
</gene>
<evidence type="ECO:0008006" key="3">
    <source>
        <dbReference type="Google" id="ProtNLM"/>
    </source>
</evidence>
<dbReference type="KEGG" id="lng:BSQ50_07975"/>
<evidence type="ECO:0000313" key="1">
    <source>
        <dbReference type="EMBL" id="AUJ32496.1"/>
    </source>
</evidence>
<name>A0A3Q8CCD5_9LACO</name>
<organism evidence="1 2">
    <name type="scientific">Liquorilactobacillus nagelii</name>
    <dbReference type="NCBI Taxonomy" id="82688"/>
    <lineage>
        <taxon>Bacteria</taxon>
        <taxon>Bacillati</taxon>
        <taxon>Bacillota</taxon>
        <taxon>Bacilli</taxon>
        <taxon>Lactobacillales</taxon>
        <taxon>Lactobacillaceae</taxon>
        <taxon>Liquorilactobacillus</taxon>
    </lineage>
</organism>
<reference evidence="1 2" key="1">
    <citation type="submission" date="2016-11" db="EMBL/GenBank/DDBJ databases">
        <title>Interaction between Lactobacillus species and yeast in water kefir.</title>
        <authorList>
            <person name="Behr J."/>
            <person name="Xu D."/>
            <person name="Vogel R.F."/>
        </authorList>
    </citation>
    <scope>NUCLEOTIDE SEQUENCE [LARGE SCALE GENOMIC DNA]</scope>
    <source>
        <strain evidence="1 2">TMW 1.1827</strain>
    </source>
</reference>
<protein>
    <recommendedName>
        <fullName evidence="3">DUF1797 domain-containing protein</fullName>
    </recommendedName>
</protein>
<dbReference type="EMBL" id="CP018180">
    <property type="protein sequence ID" value="AUJ32496.1"/>
    <property type="molecule type" value="Genomic_DNA"/>
</dbReference>
<dbReference type="Proteomes" id="UP000324497">
    <property type="component" value="Chromosome"/>
</dbReference>
<evidence type="ECO:0000313" key="2">
    <source>
        <dbReference type="Proteomes" id="UP000324497"/>
    </source>
</evidence>
<dbReference type="RefSeq" id="WP_083478420.1">
    <property type="nucleotide sequence ID" value="NZ_CP018180.1"/>
</dbReference>
<dbReference type="Gene3D" id="3.30.720.20">
    <property type="entry name" value="Protein of unknown function DUF1797"/>
    <property type="match status" value="1"/>
</dbReference>
<dbReference type="InterPro" id="IPR038073">
    <property type="entry name" value="YkuJ-like_sf"/>
</dbReference>
<dbReference type="AlphaFoldDB" id="A0A3Q8CCD5"/>
<proteinExistence type="predicted"/>
<accession>A0A3Q8CCD5</accession>
<dbReference type="InterPro" id="IPR014904">
    <property type="entry name" value="YkuJ-like"/>
</dbReference>
<dbReference type="SUPFAM" id="SSF143567">
    <property type="entry name" value="YkuJ-like"/>
    <property type="match status" value="1"/>
</dbReference>
<sequence length="78" mass="8883">MEVSSKLAAIISRLDSMTTDVEEEQASRRFEKNGQQVAIVTYDSATKTFNLAEIKSQQKFEFDDIDLVAMEIYDLLTD</sequence>